<evidence type="ECO:0000256" key="1">
    <source>
        <dbReference type="ARBA" id="ARBA00005375"/>
    </source>
</evidence>
<comment type="caution">
    <text evidence="5">The sequence shown here is derived from an EMBL/GenBank/DDBJ whole genome shotgun (WGS) entry which is preliminary data.</text>
</comment>
<sequence length="502" mass="55475">MQLLWPVTLPISFPDAGAASLREMVRAFRLASALLLSMLATGAVSADDAAPSELRRLVTLSRHGSRAPNDVVKVTCPRNKDNLDAYKVPLTQLTEVGMKQLQAVGEHVRKTYMVDEPQHEAAFLSRSLNGVNHSHFETYFRADAATRCSQSATALGYGLYPDGTGPRGFPRQPVPITMQLVENEHAFAAPKGPCKSTMDADLDMYAKTRAPELFDQYNDVLNQLGEVCGVAVEDIPNIPGGEDIVLGVKDLADMFVFDRDEGLPLPEGMTVEAREKLEQLAFTNLMERYYSTDREITYWVGGFGDLLIDTLQGGAVPTAPSPAKYRYFSFHGHRELLHGLGMMLGWEFHFKGLPTALNVSSLHPGTTMFFELRARPLTAEEIQKQPEVKESYFVRTYMWSPFTKREQIKLTKCSVQDCPLDEFNKIITNHIAGTGTWDAICDYHKPVLGQGQALAQGPAIEGNHAFSGVSFLTVIGIAFVVGVAFAAFKVYTARRRGYTLVV</sequence>
<dbReference type="EMBL" id="JASMQC010000001">
    <property type="protein sequence ID" value="KAK1948047.1"/>
    <property type="molecule type" value="Genomic_DNA"/>
</dbReference>
<evidence type="ECO:0000313" key="6">
    <source>
        <dbReference type="Proteomes" id="UP001259832"/>
    </source>
</evidence>
<keyword evidence="2" id="KW-0378">Hydrolase</keyword>
<dbReference type="PANTHER" id="PTHR11567">
    <property type="entry name" value="ACID PHOSPHATASE-RELATED"/>
    <property type="match status" value="1"/>
</dbReference>
<accession>A0AAD9H0G9</accession>
<organism evidence="5 6">
    <name type="scientific">Phytophthora citrophthora</name>
    <dbReference type="NCBI Taxonomy" id="4793"/>
    <lineage>
        <taxon>Eukaryota</taxon>
        <taxon>Sar</taxon>
        <taxon>Stramenopiles</taxon>
        <taxon>Oomycota</taxon>
        <taxon>Peronosporomycetes</taxon>
        <taxon>Peronosporales</taxon>
        <taxon>Peronosporaceae</taxon>
        <taxon>Phytophthora</taxon>
    </lineage>
</organism>
<gene>
    <name evidence="5" type="ORF">P3T76_000337</name>
</gene>
<dbReference type="InterPro" id="IPR029033">
    <property type="entry name" value="His_PPase_superfam"/>
</dbReference>
<evidence type="ECO:0000256" key="2">
    <source>
        <dbReference type="ARBA" id="ARBA00022801"/>
    </source>
</evidence>
<feature type="transmembrane region" description="Helical" evidence="3">
    <location>
        <begin position="465"/>
        <end position="488"/>
    </location>
</feature>
<dbReference type="GO" id="GO:0016791">
    <property type="term" value="F:phosphatase activity"/>
    <property type="evidence" value="ECO:0007669"/>
    <property type="project" value="TreeGrafter"/>
</dbReference>
<dbReference type="SUPFAM" id="SSF53254">
    <property type="entry name" value="Phosphoglycerate mutase-like"/>
    <property type="match status" value="1"/>
</dbReference>
<reference evidence="5" key="1">
    <citation type="submission" date="2023-08" db="EMBL/GenBank/DDBJ databases">
        <title>Reference Genome Resource for the Citrus Pathogen Phytophthora citrophthora.</title>
        <authorList>
            <person name="Moller H."/>
            <person name="Coetzee B."/>
            <person name="Rose L.J."/>
            <person name="Van Niekerk J.M."/>
        </authorList>
    </citation>
    <scope>NUCLEOTIDE SEQUENCE</scope>
    <source>
        <strain evidence="5">STE-U-9442</strain>
    </source>
</reference>
<dbReference type="Gene3D" id="3.40.50.1240">
    <property type="entry name" value="Phosphoglycerate mutase-like"/>
    <property type="match status" value="1"/>
</dbReference>
<proteinExistence type="inferred from homology"/>
<dbReference type="InterPro" id="IPR050645">
    <property type="entry name" value="Histidine_acid_phosphatase"/>
</dbReference>
<evidence type="ECO:0000256" key="3">
    <source>
        <dbReference type="SAM" id="Phobius"/>
    </source>
</evidence>
<keyword evidence="4" id="KW-0732">Signal</keyword>
<feature type="signal peptide" evidence="4">
    <location>
        <begin position="1"/>
        <end position="46"/>
    </location>
</feature>
<comment type="similarity">
    <text evidence="1">Belongs to the histidine acid phosphatase family.</text>
</comment>
<evidence type="ECO:0000256" key="4">
    <source>
        <dbReference type="SAM" id="SignalP"/>
    </source>
</evidence>
<keyword evidence="6" id="KW-1185">Reference proteome</keyword>
<evidence type="ECO:0000313" key="5">
    <source>
        <dbReference type="EMBL" id="KAK1948047.1"/>
    </source>
</evidence>
<dbReference type="PROSITE" id="PS00616">
    <property type="entry name" value="HIS_ACID_PHOSPHAT_1"/>
    <property type="match status" value="1"/>
</dbReference>
<dbReference type="Proteomes" id="UP001259832">
    <property type="component" value="Unassembled WGS sequence"/>
</dbReference>
<dbReference type="Pfam" id="PF00328">
    <property type="entry name" value="His_Phos_2"/>
    <property type="match status" value="1"/>
</dbReference>
<dbReference type="AlphaFoldDB" id="A0AAD9H0G9"/>
<dbReference type="InterPro" id="IPR000560">
    <property type="entry name" value="His_Pase_clade-2"/>
</dbReference>
<keyword evidence="3" id="KW-1133">Transmembrane helix</keyword>
<keyword evidence="3" id="KW-0472">Membrane</keyword>
<keyword evidence="3" id="KW-0812">Transmembrane</keyword>
<feature type="chain" id="PRO_5042223627" evidence="4">
    <location>
        <begin position="47"/>
        <end position="502"/>
    </location>
</feature>
<protein>
    <submittedName>
        <fullName evidence="5">Lysosomal acid phosphatase</fullName>
    </submittedName>
</protein>
<name>A0AAD9H0G9_9STRA</name>
<dbReference type="InterPro" id="IPR033379">
    <property type="entry name" value="Acid_Pase_AS"/>
</dbReference>
<dbReference type="PANTHER" id="PTHR11567:SF110">
    <property type="entry name" value="2-PHOSPHOXYLOSE PHOSPHATASE 1"/>
    <property type="match status" value="1"/>
</dbReference>